<dbReference type="AlphaFoldDB" id="A0AAU9K976"/>
<evidence type="ECO:0000256" key="1">
    <source>
        <dbReference type="SAM" id="Phobius"/>
    </source>
</evidence>
<proteinExistence type="predicted"/>
<gene>
    <name evidence="4" type="ORF">BSTOLATCC_MIC60834</name>
</gene>
<dbReference type="GO" id="GO:0005886">
    <property type="term" value="C:plasma membrane"/>
    <property type="evidence" value="ECO:0007669"/>
    <property type="project" value="TreeGrafter"/>
</dbReference>
<accession>A0AAU9K976</accession>
<sequence length="814" mass="94608">MEESFEVENPLITNQKKADLKLARIHQKASKARNLRSYKVTEKSKLCPCCSLPIDAPYYSLCCSIEKLGDLGIGVPLYFYFVSRVILWLLWSFIFAGAYCAYQDYNAGHSGDWGKGSESWYIDASLGGFGKDEDIPEIQGILHAANSVVLVVFFFFLRKSLTKMIQKIDKNHITPSDYTVWVKNLRNSYNSQDLKAFFEKQTQYFGFPTTVESVSVAYDINQYVKDTRDHAKLKGLLLFVQDYQKKHHGNYPKKGGFCCKSYYPQEGVIKQKIDSLEKRINKFELKAKESYNQTHYAFVTFTKEEDAKLVVDYWAINPSTRIFCCLCMLCYDGPFTFKNVRLHVEQAPEPSDIIWENLSATSCQKYLRRLITTLWTLALLIGCFILVYITKQYQRNYYKDYENKPKDERTYQDLLQVRLYSFGLSVCILIINRFLAIVVRIFSSTEKHITWTHYHRAVTNKLVTAMVLNSVGILIWVNSGKIDDWFLPYGLVNDVLFLLIVSGISSPLTYIFSPLYLYKVHKRRQVKKLARRGIIGITQIEANKLWENPEVDMAQRYANILVTLIICFIFAPLFPLCFLIGFISVFLQYWTDKLMLLRRHSRPRNFGKGMSNNMLKWIPLFILAYSASNCTFLFFLKSEDYHNILIPIAAFLLVALFFVSPIRFLCGIKGKIKRKKEGINVDERNDYEENAVRFNEDYMRNNPLLAKEGWKEWLKLVEHRKGTAEKKKMETRFSNVMSAANNMRNYAYQMVDLESGQYRTIAENPFSSVMGGSVINPVAGNPFMDAPMEDEYSEERNILENPGNYYPYQRNELN</sequence>
<organism evidence="4 5">
    <name type="scientific">Blepharisma stoltei</name>
    <dbReference type="NCBI Taxonomy" id="1481888"/>
    <lineage>
        <taxon>Eukaryota</taxon>
        <taxon>Sar</taxon>
        <taxon>Alveolata</taxon>
        <taxon>Ciliophora</taxon>
        <taxon>Postciliodesmatophora</taxon>
        <taxon>Heterotrichea</taxon>
        <taxon>Heterotrichida</taxon>
        <taxon>Blepharismidae</taxon>
        <taxon>Blepharisma</taxon>
    </lineage>
</organism>
<dbReference type="InterPro" id="IPR035979">
    <property type="entry name" value="RBD_domain_sf"/>
</dbReference>
<feature type="transmembrane region" description="Helical" evidence="1">
    <location>
        <begin position="558"/>
        <end position="590"/>
    </location>
</feature>
<protein>
    <recommendedName>
        <fullName evidence="6">CSC1/OSCA1-like cytosolic domain-containing protein</fullName>
    </recommendedName>
</protein>
<dbReference type="SUPFAM" id="SSF54928">
    <property type="entry name" value="RNA-binding domain, RBD"/>
    <property type="match status" value="1"/>
</dbReference>
<keyword evidence="5" id="KW-1185">Reference proteome</keyword>
<keyword evidence="1" id="KW-0472">Membrane</keyword>
<feature type="transmembrane region" description="Helical" evidence="1">
    <location>
        <begin position="138"/>
        <end position="157"/>
    </location>
</feature>
<evidence type="ECO:0008006" key="6">
    <source>
        <dbReference type="Google" id="ProtNLM"/>
    </source>
</evidence>
<dbReference type="PANTHER" id="PTHR13018:SF83">
    <property type="entry name" value="RRM DOMAIN-CONTAINING PROTEIN"/>
    <property type="match status" value="1"/>
</dbReference>
<evidence type="ECO:0000259" key="2">
    <source>
        <dbReference type="Pfam" id="PF04547"/>
    </source>
</evidence>
<keyword evidence="1" id="KW-0812">Transmembrane</keyword>
<feature type="transmembrane region" description="Helical" evidence="1">
    <location>
        <begin position="644"/>
        <end position="666"/>
    </location>
</feature>
<dbReference type="GO" id="GO:0003676">
    <property type="term" value="F:nucleic acid binding"/>
    <property type="evidence" value="ECO:0007669"/>
    <property type="project" value="InterPro"/>
</dbReference>
<feature type="domain" description="Anoctamin transmembrane" evidence="2">
    <location>
        <begin position="363"/>
        <end position="665"/>
    </location>
</feature>
<feature type="transmembrane region" description="Helical" evidence="1">
    <location>
        <begin position="370"/>
        <end position="389"/>
    </location>
</feature>
<dbReference type="InterPro" id="IPR027815">
    <property type="entry name" value="CSC1/OSCA1-like_cyt"/>
</dbReference>
<dbReference type="InterPro" id="IPR012677">
    <property type="entry name" value="Nucleotide-bd_a/b_plait_sf"/>
</dbReference>
<dbReference type="Pfam" id="PF04547">
    <property type="entry name" value="Anoctamin"/>
    <property type="match status" value="1"/>
</dbReference>
<feature type="transmembrane region" description="Helical" evidence="1">
    <location>
        <begin position="617"/>
        <end position="638"/>
    </location>
</feature>
<dbReference type="Gene3D" id="3.30.70.330">
    <property type="match status" value="1"/>
</dbReference>
<dbReference type="Pfam" id="PF14703">
    <property type="entry name" value="PHM7_cyt"/>
    <property type="match status" value="1"/>
</dbReference>
<feature type="transmembrane region" description="Helical" evidence="1">
    <location>
        <begin position="495"/>
        <end position="517"/>
    </location>
</feature>
<name>A0AAU9K976_9CILI</name>
<dbReference type="GO" id="GO:0005227">
    <property type="term" value="F:calcium-activated cation channel activity"/>
    <property type="evidence" value="ECO:0007669"/>
    <property type="project" value="InterPro"/>
</dbReference>
<dbReference type="Proteomes" id="UP001162131">
    <property type="component" value="Unassembled WGS sequence"/>
</dbReference>
<feature type="transmembrane region" description="Helical" evidence="1">
    <location>
        <begin position="419"/>
        <end position="442"/>
    </location>
</feature>
<dbReference type="PANTHER" id="PTHR13018">
    <property type="entry name" value="PROBABLE MEMBRANE PROTEIN DUF221-RELATED"/>
    <property type="match status" value="1"/>
</dbReference>
<comment type="caution">
    <text evidence="4">The sequence shown here is derived from an EMBL/GenBank/DDBJ whole genome shotgun (WGS) entry which is preliminary data.</text>
</comment>
<evidence type="ECO:0000259" key="3">
    <source>
        <dbReference type="Pfam" id="PF14703"/>
    </source>
</evidence>
<feature type="transmembrane region" description="Helical" evidence="1">
    <location>
        <begin position="462"/>
        <end position="479"/>
    </location>
</feature>
<evidence type="ECO:0000313" key="5">
    <source>
        <dbReference type="Proteomes" id="UP001162131"/>
    </source>
</evidence>
<evidence type="ECO:0000313" key="4">
    <source>
        <dbReference type="EMBL" id="CAG9334214.1"/>
    </source>
</evidence>
<feature type="domain" description="CSC1/OSCA1-like cytosolic" evidence="3">
    <location>
        <begin position="177"/>
        <end position="357"/>
    </location>
</feature>
<keyword evidence="1" id="KW-1133">Transmembrane helix</keyword>
<dbReference type="InterPro" id="IPR045122">
    <property type="entry name" value="Csc1-like"/>
</dbReference>
<dbReference type="InterPro" id="IPR049452">
    <property type="entry name" value="Anoctamin_TM"/>
</dbReference>
<reference evidence="4" key="1">
    <citation type="submission" date="2021-09" db="EMBL/GenBank/DDBJ databases">
        <authorList>
            <consortium name="AG Swart"/>
            <person name="Singh M."/>
            <person name="Singh A."/>
            <person name="Seah K."/>
            <person name="Emmerich C."/>
        </authorList>
    </citation>
    <scope>NUCLEOTIDE SEQUENCE</scope>
    <source>
        <strain evidence="4">ATCC30299</strain>
    </source>
</reference>
<dbReference type="EMBL" id="CAJZBQ010000058">
    <property type="protein sequence ID" value="CAG9334214.1"/>
    <property type="molecule type" value="Genomic_DNA"/>
</dbReference>
<feature type="transmembrane region" description="Helical" evidence="1">
    <location>
        <begin position="77"/>
        <end position="99"/>
    </location>
</feature>